<dbReference type="EMBL" id="CP036280">
    <property type="protein sequence ID" value="QDU72172.1"/>
    <property type="molecule type" value="Genomic_DNA"/>
</dbReference>
<dbReference type="KEGG" id="mcad:Pan265_20350"/>
<accession>A0A518BYX1</accession>
<evidence type="ECO:0000256" key="6">
    <source>
        <dbReference type="ARBA" id="ARBA00023136"/>
    </source>
</evidence>
<evidence type="ECO:0000313" key="9">
    <source>
        <dbReference type="Proteomes" id="UP000320386"/>
    </source>
</evidence>
<keyword evidence="7" id="KW-1006">Bacterial flagellum protein export</keyword>
<dbReference type="GO" id="GO:0044780">
    <property type="term" value="P:bacterial-type flagellum assembly"/>
    <property type="evidence" value="ECO:0007669"/>
    <property type="project" value="InterPro"/>
</dbReference>
<keyword evidence="8" id="KW-0966">Cell projection</keyword>
<evidence type="ECO:0000313" key="8">
    <source>
        <dbReference type="EMBL" id="QDU72172.1"/>
    </source>
</evidence>
<dbReference type="Gene3D" id="3.40.30.60">
    <property type="entry name" value="FHIPEP family, domain 1"/>
    <property type="match status" value="1"/>
</dbReference>
<gene>
    <name evidence="7 8" type="primary">flhA</name>
    <name evidence="8" type="ORF">Pan265_20350</name>
</gene>
<proteinExistence type="inferred from homology"/>
<dbReference type="PANTHER" id="PTHR30161">
    <property type="entry name" value="FLAGELLAR EXPORT PROTEIN, MEMBRANE FLHA SUBUNIT-RELATED"/>
    <property type="match status" value="1"/>
</dbReference>
<dbReference type="PANTHER" id="PTHR30161:SF1">
    <property type="entry name" value="FLAGELLAR BIOSYNTHESIS PROTEIN FLHA-RELATED"/>
    <property type="match status" value="1"/>
</dbReference>
<dbReference type="GO" id="GO:0009306">
    <property type="term" value="P:protein secretion"/>
    <property type="evidence" value="ECO:0007669"/>
    <property type="project" value="InterPro"/>
</dbReference>
<feature type="transmembrane region" description="Helical" evidence="7">
    <location>
        <begin position="256"/>
        <end position="274"/>
    </location>
</feature>
<dbReference type="InterPro" id="IPR042194">
    <property type="entry name" value="FHIPEP_1"/>
</dbReference>
<feature type="transmembrane region" description="Helical" evidence="7">
    <location>
        <begin position="21"/>
        <end position="42"/>
    </location>
</feature>
<dbReference type="Pfam" id="PF00771">
    <property type="entry name" value="FHIPEP"/>
    <property type="match status" value="1"/>
</dbReference>
<keyword evidence="8" id="KW-0969">Cilium</keyword>
<keyword evidence="8" id="KW-0282">Flagellum</keyword>
<evidence type="ECO:0000256" key="1">
    <source>
        <dbReference type="ARBA" id="ARBA00004651"/>
    </source>
</evidence>
<dbReference type="InterPro" id="IPR025505">
    <property type="entry name" value="FHIPEP_CS"/>
</dbReference>
<comment type="similarity">
    <text evidence="2 7">Belongs to the FHIPEP (flagella/HR/invasion proteins export pore) family.</text>
</comment>
<dbReference type="PIRSF" id="PIRSF005419">
    <property type="entry name" value="FlhA"/>
    <property type="match status" value="1"/>
</dbReference>
<dbReference type="Gene3D" id="3.40.50.12790">
    <property type="entry name" value="FHIPEP family, domain 4"/>
    <property type="match status" value="1"/>
</dbReference>
<feature type="transmembrane region" description="Helical" evidence="7">
    <location>
        <begin position="130"/>
        <end position="147"/>
    </location>
</feature>
<feature type="transmembrane region" description="Helical" evidence="7">
    <location>
        <begin position="215"/>
        <end position="236"/>
    </location>
</feature>
<evidence type="ECO:0000256" key="4">
    <source>
        <dbReference type="ARBA" id="ARBA00022692"/>
    </source>
</evidence>
<dbReference type="OrthoDB" id="9759185at2"/>
<dbReference type="InterPro" id="IPR001712">
    <property type="entry name" value="T3SS_FHIPEP"/>
</dbReference>
<keyword evidence="4 7" id="KW-0812">Transmembrane</keyword>
<dbReference type="PROSITE" id="PS00994">
    <property type="entry name" value="FHIPEP"/>
    <property type="match status" value="1"/>
</dbReference>
<dbReference type="NCBIfam" id="TIGR01398">
    <property type="entry name" value="FlhA"/>
    <property type="match status" value="1"/>
</dbReference>
<dbReference type="RefSeq" id="WP_145446347.1">
    <property type="nucleotide sequence ID" value="NZ_CP036280.1"/>
</dbReference>
<dbReference type="InterPro" id="IPR042196">
    <property type="entry name" value="FHIPEP_4"/>
</dbReference>
<keyword evidence="7" id="KW-1005">Bacterial flagellum biogenesis</keyword>
<evidence type="ECO:0000256" key="7">
    <source>
        <dbReference type="RuleBase" id="RU364093"/>
    </source>
</evidence>
<keyword evidence="9" id="KW-1185">Reference proteome</keyword>
<keyword evidence="7" id="KW-0653">Protein transport</keyword>
<comment type="subcellular location">
    <subcellularLocation>
        <location evidence="1 7">Cell membrane</location>
        <topology evidence="1 7">Multi-pass membrane protein</topology>
    </subcellularLocation>
</comment>
<feature type="transmembrane region" description="Helical" evidence="7">
    <location>
        <begin position="48"/>
        <end position="67"/>
    </location>
</feature>
<comment type="caution">
    <text evidence="7">Lacks conserved residue(s) required for the propagation of feature annotation.</text>
</comment>
<keyword evidence="7" id="KW-0813">Transport</keyword>
<keyword evidence="3 7" id="KW-1003">Cell membrane</keyword>
<evidence type="ECO:0000256" key="2">
    <source>
        <dbReference type="ARBA" id="ARBA00008835"/>
    </source>
</evidence>
<dbReference type="Proteomes" id="UP000320386">
    <property type="component" value="Chromosome"/>
</dbReference>
<keyword evidence="6 7" id="KW-0472">Membrane</keyword>
<comment type="function">
    <text evidence="7">Required for formation of the rod structure of the flagellar apparatus. Together with FliI and FliH, may constitute the export apparatus of flagellin.</text>
</comment>
<dbReference type="InterPro" id="IPR042193">
    <property type="entry name" value="FHIPEP_3"/>
</dbReference>
<sequence length="737" mass="78837">MAKTTASQFVIPQWIQGLQAYQSLLVPIGFIMLLVVIVVPLPTAVMDLLLGANLAIASLVLMTTIFVERPLDFSVFPSLLLGTTLFRLVLNIATTRMILGSEATTAAEATGSAGRVIQAFSEFVAGSSPVVGAILFIILVIVQFVVITKGSTRISEVAARFTLDAMPGKQMAIDADLNAGLITEQQARERREQIAQEADFYGAMDGAAKFVRGDAIAGIIITVVNIVGGFAIGVAMKGWTITESIDVYTRLTIGDGIVSQLPAFVIAVAAGLIVTRSSSRSDLGSELGAQLTRRVPALGITAGFLVLMALTGLPMLPMLVLAGTFGTVAFLARRSEKQVIEREAKAAKAPAAKPEPAPVEQAIQVDMLELEVGYGLVRLVDQSQGGDLLDRISAIRRQLASEMGIVMPPVRIRDNMQLQQNDYRVKIRGNTVASGVIYPGQFMAMDGGLASEKLPGTPTREPAFGLEAVWIDAGQKQRAESINYTVVDATSVLATHITEVVKTHASELLTREETNNLIEQLKQKAPKLTEEVLTGEQALLKPGELQKVLQNLLSERVPVRDLETIVETLGDLAGRTKDLDVLTEYARNALRRTICHQYATQEVPETGDVGDFSSMPAPVTRLYCVSLDPALEDQINGFIERTAEGTSMSMPPALGNRIASAIAGELERLVQVGRQPVILTSPQVRAQVRRLIEPHIPIAAVLGYNEISKGVEVESVGLVSLGHEAAGVAAGQTEAVA</sequence>
<dbReference type="Gene3D" id="1.10.8.540">
    <property type="entry name" value="FHIPEP family, domain 3"/>
    <property type="match status" value="1"/>
</dbReference>
<organism evidence="8 9">
    <name type="scientific">Mucisphaera calidilacus</name>
    <dbReference type="NCBI Taxonomy" id="2527982"/>
    <lineage>
        <taxon>Bacteria</taxon>
        <taxon>Pseudomonadati</taxon>
        <taxon>Planctomycetota</taxon>
        <taxon>Phycisphaerae</taxon>
        <taxon>Phycisphaerales</taxon>
        <taxon>Phycisphaeraceae</taxon>
        <taxon>Mucisphaera</taxon>
    </lineage>
</organism>
<evidence type="ECO:0000256" key="5">
    <source>
        <dbReference type="ARBA" id="ARBA00022989"/>
    </source>
</evidence>
<dbReference type="GO" id="GO:0005886">
    <property type="term" value="C:plasma membrane"/>
    <property type="evidence" value="ECO:0007669"/>
    <property type="project" value="UniProtKB-SubCell"/>
</dbReference>
<protein>
    <recommendedName>
        <fullName evidence="7">Flagellar biosynthesis protein FlhA</fullName>
    </recommendedName>
</protein>
<feature type="transmembrane region" description="Helical" evidence="7">
    <location>
        <begin position="295"/>
        <end position="310"/>
    </location>
</feature>
<dbReference type="AlphaFoldDB" id="A0A518BYX1"/>
<dbReference type="InterPro" id="IPR006301">
    <property type="entry name" value="FlhA"/>
</dbReference>
<name>A0A518BYX1_9BACT</name>
<evidence type="ECO:0000256" key="3">
    <source>
        <dbReference type="ARBA" id="ARBA00022475"/>
    </source>
</evidence>
<reference evidence="8 9" key="1">
    <citation type="submission" date="2019-02" db="EMBL/GenBank/DDBJ databases">
        <title>Deep-cultivation of Planctomycetes and their phenomic and genomic characterization uncovers novel biology.</title>
        <authorList>
            <person name="Wiegand S."/>
            <person name="Jogler M."/>
            <person name="Boedeker C."/>
            <person name="Pinto D."/>
            <person name="Vollmers J."/>
            <person name="Rivas-Marin E."/>
            <person name="Kohn T."/>
            <person name="Peeters S.H."/>
            <person name="Heuer A."/>
            <person name="Rast P."/>
            <person name="Oberbeckmann S."/>
            <person name="Bunk B."/>
            <person name="Jeske O."/>
            <person name="Meyerdierks A."/>
            <person name="Storesund J.E."/>
            <person name="Kallscheuer N."/>
            <person name="Luecker S."/>
            <person name="Lage O.M."/>
            <person name="Pohl T."/>
            <person name="Merkel B.J."/>
            <person name="Hornburger P."/>
            <person name="Mueller R.-W."/>
            <person name="Bruemmer F."/>
            <person name="Labrenz M."/>
            <person name="Spormann A.M."/>
            <person name="Op den Camp H."/>
            <person name="Overmann J."/>
            <person name="Amann R."/>
            <person name="Jetten M.S.M."/>
            <person name="Mascher T."/>
            <person name="Medema M.H."/>
            <person name="Devos D.P."/>
            <person name="Kaster A.-K."/>
            <person name="Ovreas L."/>
            <person name="Rohde M."/>
            <person name="Galperin M.Y."/>
            <person name="Jogler C."/>
        </authorList>
    </citation>
    <scope>NUCLEOTIDE SEQUENCE [LARGE SCALE GENOMIC DNA]</scope>
    <source>
        <strain evidence="8 9">Pan265</strain>
    </source>
</reference>
<keyword evidence="5 7" id="KW-1133">Transmembrane helix</keyword>
<dbReference type="PRINTS" id="PR00949">
    <property type="entry name" value="TYPE3IMAPROT"/>
</dbReference>